<dbReference type="Pfam" id="PF12833">
    <property type="entry name" value="HTH_18"/>
    <property type="match status" value="1"/>
</dbReference>
<evidence type="ECO:0000313" key="3">
    <source>
        <dbReference type="EMBL" id="GAA4082325.1"/>
    </source>
</evidence>
<dbReference type="PANTHER" id="PTHR47894">
    <property type="entry name" value="HTH-TYPE TRANSCRIPTIONAL REGULATOR GADX"/>
    <property type="match status" value="1"/>
</dbReference>
<proteinExistence type="predicted"/>
<dbReference type="PANTHER" id="PTHR47894:SF4">
    <property type="entry name" value="HTH-TYPE TRANSCRIPTIONAL REGULATOR GADX"/>
    <property type="match status" value="1"/>
</dbReference>
<dbReference type="RefSeq" id="WP_344931720.1">
    <property type="nucleotide sequence ID" value="NZ_BAABDM010000001.1"/>
</dbReference>
<dbReference type="Gene3D" id="1.10.10.60">
    <property type="entry name" value="Homeodomain-like"/>
    <property type="match status" value="1"/>
</dbReference>
<name>A0ABP7W6M4_9GAMM</name>
<evidence type="ECO:0000259" key="2">
    <source>
        <dbReference type="PROSITE" id="PS01124"/>
    </source>
</evidence>
<dbReference type="PROSITE" id="PS01124">
    <property type="entry name" value="HTH_ARAC_FAMILY_2"/>
    <property type="match status" value="1"/>
</dbReference>
<evidence type="ECO:0000313" key="4">
    <source>
        <dbReference type="Proteomes" id="UP001500392"/>
    </source>
</evidence>
<keyword evidence="1" id="KW-0238">DNA-binding</keyword>
<organism evidence="3 4">
    <name type="scientific">Zhongshania borealis</name>
    <dbReference type="NCBI Taxonomy" id="889488"/>
    <lineage>
        <taxon>Bacteria</taxon>
        <taxon>Pseudomonadati</taxon>
        <taxon>Pseudomonadota</taxon>
        <taxon>Gammaproteobacteria</taxon>
        <taxon>Cellvibrionales</taxon>
        <taxon>Spongiibacteraceae</taxon>
        <taxon>Zhongshania</taxon>
    </lineage>
</organism>
<sequence>MPQRVPYSAPSRHTVSAKLEIGERTLLRRLKDENLTYKEVQEQVFEKLTLRRLQRGEAMESIAEKLGYSDAKSLGKMLKRRTGLGIRQLRQST</sequence>
<comment type="caution">
    <text evidence="3">The sequence shown here is derived from an EMBL/GenBank/DDBJ whole genome shotgun (WGS) entry which is preliminary data.</text>
</comment>
<feature type="domain" description="HTH araC/xylS-type" evidence="2">
    <location>
        <begin position="1"/>
        <end position="92"/>
    </location>
</feature>
<keyword evidence="4" id="KW-1185">Reference proteome</keyword>
<dbReference type="Proteomes" id="UP001500392">
    <property type="component" value="Unassembled WGS sequence"/>
</dbReference>
<dbReference type="InterPro" id="IPR018060">
    <property type="entry name" value="HTH_AraC"/>
</dbReference>
<reference evidence="4" key="1">
    <citation type="journal article" date="2019" name="Int. J. Syst. Evol. Microbiol.">
        <title>The Global Catalogue of Microorganisms (GCM) 10K type strain sequencing project: providing services to taxonomists for standard genome sequencing and annotation.</title>
        <authorList>
            <consortium name="The Broad Institute Genomics Platform"/>
            <consortium name="The Broad Institute Genome Sequencing Center for Infectious Disease"/>
            <person name="Wu L."/>
            <person name="Ma J."/>
        </authorList>
    </citation>
    <scope>NUCLEOTIDE SEQUENCE [LARGE SCALE GENOMIC DNA]</scope>
    <source>
        <strain evidence="4">JCM 17304</strain>
    </source>
</reference>
<accession>A0ABP7W6M4</accession>
<gene>
    <name evidence="3" type="ORF">GCM10022414_01040</name>
</gene>
<protein>
    <recommendedName>
        <fullName evidence="2">HTH araC/xylS-type domain-containing protein</fullName>
    </recommendedName>
</protein>
<dbReference type="EMBL" id="BAABDM010000001">
    <property type="protein sequence ID" value="GAA4082325.1"/>
    <property type="molecule type" value="Genomic_DNA"/>
</dbReference>
<evidence type="ECO:0000256" key="1">
    <source>
        <dbReference type="ARBA" id="ARBA00023125"/>
    </source>
</evidence>